<feature type="transmembrane region" description="Helical" evidence="8">
    <location>
        <begin position="42"/>
        <end position="62"/>
    </location>
</feature>
<evidence type="ECO:0000256" key="2">
    <source>
        <dbReference type="ARBA" id="ARBA00022448"/>
    </source>
</evidence>
<accession>A0A1X7IGV3</accession>
<evidence type="ECO:0000256" key="8">
    <source>
        <dbReference type="SAM" id="Phobius"/>
    </source>
</evidence>
<dbReference type="PANTHER" id="PTHR32196">
    <property type="entry name" value="ABC TRANSPORTER PERMEASE PROTEIN YPHD-RELATED-RELATED"/>
    <property type="match status" value="1"/>
</dbReference>
<dbReference type="STRING" id="561720.SAMN06275492_10250"/>
<feature type="transmembrane region" description="Helical" evidence="8">
    <location>
        <begin position="128"/>
        <end position="145"/>
    </location>
</feature>
<keyword evidence="3" id="KW-1003">Cell membrane</keyword>
<dbReference type="OrthoDB" id="9815820at2"/>
<evidence type="ECO:0000313" key="10">
    <source>
        <dbReference type="Proteomes" id="UP000193355"/>
    </source>
</evidence>
<keyword evidence="5 8" id="KW-0812">Transmembrane</keyword>
<evidence type="ECO:0000256" key="5">
    <source>
        <dbReference type="ARBA" id="ARBA00022692"/>
    </source>
</evidence>
<evidence type="ECO:0000313" key="9">
    <source>
        <dbReference type="EMBL" id="SMG13974.1"/>
    </source>
</evidence>
<evidence type="ECO:0000256" key="4">
    <source>
        <dbReference type="ARBA" id="ARBA00022519"/>
    </source>
</evidence>
<evidence type="ECO:0000256" key="6">
    <source>
        <dbReference type="ARBA" id="ARBA00022989"/>
    </source>
</evidence>
<feature type="transmembrane region" description="Helical" evidence="8">
    <location>
        <begin position="12"/>
        <end position="30"/>
    </location>
</feature>
<keyword evidence="4" id="KW-0997">Cell inner membrane</keyword>
<sequence length="320" mass="33795">MRCLWESHRRGILVTLGLIGLLVLFAIASPRTFLNPRIYRSFLSTIPVTAILALGMTLLVVVGEMDLSFPSVCAAAAYVFAEAFLATGSGAVAFGLAIASGAIMGWINGLIVVRIGVPSIIATIGTQFFWRGLILLLSDGIALSLASVRGTDIYSLFVGRMAGEIPVQSLWCLAIALGLALLLNRHPFGDSLLFIGDNRKTAAMMGIPVAKVRIKAFILMGVLSAFAGILATLELANWWPTQGEGYMLLVFASVFVGGTSAYGGEGTIYGTLIGAIIIGIIEAGIVSAGLAGFWTRLVHGLIIVVSVSIYATMARRPQDM</sequence>
<feature type="transmembrane region" description="Helical" evidence="8">
    <location>
        <begin position="214"/>
        <end position="233"/>
    </location>
</feature>
<dbReference type="InterPro" id="IPR001851">
    <property type="entry name" value="ABC_transp_permease"/>
</dbReference>
<feature type="transmembrane region" description="Helical" evidence="8">
    <location>
        <begin position="297"/>
        <end position="314"/>
    </location>
</feature>
<dbReference type="EMBL" id="FXBB01000002">
    <property type="protein sequence ID" value="SMG13974.1"/>
    <property type="molecule type" value="Genomic_DNA"/>
</dbReference>
<dbReference type="CDD" id="cd06579">
    <property type="entry name" value="TM_PBP1_transp_AraH_like"/>
    <property type="match status" value="1"/>
</dbReference>
<feature type="transmembrane region" description="Helical" evidence="8">
    <location>
        <begin position="92"/>
        <end position="116"/>
    </location>
</feature>
<proteinExistence type="predicted"/>
<reference evidence="10" key="1">
    <citation type="submission" date="2017-04" db="EMBL/GenBank/DDBJ databases">
        <authorList>
            <person name="Varghese N."/>
            <person name="Submissions S."/>
        </authorList>
    </citation>
    <scope>NUCLEOTIDE SEQUENCE [LARGE SCALE GENOMIC DNA]</scope>
    <source>
        <strain evidence="10">USBA 82</strain>
    </source>
</reference>
<gene>
    <name evidence="9" type="ORF">SAMN06275492_10250</name>
</gene>
<evidence type="ECO:0000256" key="1">
    <source>
        <dbReference type="ARBA" id="ARBA00004651"/>
    </source>
</evidence>
<dbReference type="RefSeq" id="WP_085543672.1">
    <property type="nucleotide sequence ID" value="NZ_FXBB01000002.1"/>
</dbReference>
<feature type="transmembrane region" description="Helical" evidence="8">
    <location>
        <begin position="245"/>
        <end position="262"/>
    </location>
</feature>
<dbReference type="Proteomes" id="UP000193355">
    <property type="component" value="Unassembled WGS sequence"/>
</dbReference>
<organism evidence="9 10">
    <name type="scientific">Dethiosulfovibrio salsuginis</name>
    <dbReference type="NCBI Taxonomy" id="561720"/>
    <lineage>
        <taxon>Bacteria</taxon>
        <taxon>Thermotogati</taxon>
        <taxon>Synergistota</taxon>
        <taxon>Synergistia</taxon>
        <taxon>Synergistales</taxon>
        <taxon>Dethiosulfovibrionaceae</taxon>
        <taxon>Dethiosulfovibrio</taxon>
    </lineage>
</organism>
<keyword evidence="7 8" id="KW-0472">Membrane</keyword>
<name>A0A1X7IGV3_9BACT</name>
<dbReference type="AlphaFoldDB" id="A0A1X7IGV3"/>
<feature type="transmembrane region" description="Helical" evidence="8">
    <location>
        <begin position="269"/>
        <end position="291"/>
    </location>
</feature>
<dbReference type="Pfam" id="PF02653">
    <property type="entry name" value="BPD_transp_2"/>
    <property type="match status" value="1"/>
</dbReference>
<evidence type="ECO:0000256" key="3">
    <source>
        <dbReference type="ARBA" id="ARBA00022475"/>
    </source>
</evidence>
<dbReference type="GO" id="GO:0022857">
    <property type="term" value="F:transmembrane transporter activity"/>
    <property type="evidence" value="ECO:0007669"/>
    <property type="project" value="InterPro"/>
</dbReference>
<feature type="transmembrane region" description="Helical" evidence="8">
    <location>
        <begin position="165"/>
        <end position="183"/>
    </location>
</feature>
<evidence type="ECO:0000256" key="7">
    <source>
        <dbReference type="ARBA" id="ARBA00023136"/>
    </source>
</evidence>
<protein>
    <submittedName>
        <fullName evidence="9">Monosaccharide ABC transporter membrane protein, CUT2 family</fullName>
    </submittedName>
</protein>
<comment type="subcellular location">
    <subcellularLocation>
        <location evidence="1">Cell membrane</location>
        <topology evidence="1">Multi-pass membrane protein</topology>
    </subcellularLocation>
</comment>
<dbReference type="GO" id="GO:0005886">
    <property type="term" value="C:plasma membrane"/>
    <property type="evidence" value="ECO:0007669"/>
    <property type="project" value="UniProtKB-SubCell"/>
</dbReference>
<keyword evidence="6 8" id="KW-1133">Transmembrane helix</keyword>
<keyword evidence="2" id="KW-0813">Transport</keyword>
<dbReference type="PANTHER" id="PTHR32196:SF21">
    <property type="entry name" value="ABC TRANSPORTER PERMEASE PROTEIN YPHD-RELATED"/>
    <property type="match status" value="1"/>
</dbReference>
<keyword evidence="10" id="KW-1185">Reference proteome</keyword>